<protein>
    <recommendedName>
        <fullName evidence="3">F-box domain-containing protein</fullName>
    </recommendedName>
</protein>
<gene>
    <name evidence="1" type="ORF">GMOD_00007154</name>
</gene>
<evidence type="ECO:0000313" key="2">
    <source>
        <dbReference type="Proteomes" id="UP000265663"/>
    </source>
</evidence>
<dbReference type="Proteomes" id="UP000265663">
    <property type="component" value="Unassembled WGS sequence"/>
</dbReference>
<reference evidence="1 2" key="1">
    <citation type="journal article" date="2014" name="PLoS ONE">
        <title>De novo Genome Assembly of the Fungal Plant Pathogen Pyrenophora semeniperda.</title>
        <authorList>
            <person name="Soliai M.M."/>
            <person name="Meyer S.E."/>
            <person name="Udall J.A."/>
            <person name="Elzinga D.E."/>
            <person name="Hermansen R.A."/>
            <person name="Bodily P.M."/>
            <person name="Hart A.A."/>
            <person name="Coleman C.E."/>
        </authorList>
    </citation>
    <scope>NUCLEOTIDE SEQUENCE [LARGE SCALE GENOMIC DNA]</scope>
    <source>
        <strain evidence="1 2">CCB06</strain>
        <tissue evidence="1">Mycelium</tissue>
    </source>
</reference>
<dbReference type="EMBL" id="KE747829">
    <property type="protein sequence ID" value="RMZ72156.1"/>
    <property type="molecule type" value="Genomic_DNA"/>
</dbReference>
<dbReference type="AlphaFoldDB" id="A0A3M7MCB3"/>
<keyword evidence="2" id="KW-1185">Reference proteome</keyword>
<accession>A0A3M7MCB3</accession>
<proteinExistence type="predicted"/>
<evidence type="ECO:0000313" key="1">
    <source>
        <dbReference type="EMBL" id="RMZ72156.1"/>
    </source>
</evidence>
<sequence>MVTIKLFGPQMDGAIHETGTKKGTKSQDTDMLRTSFMELENDSLGPTDDDGTWPPSQSKSILPNNYYQLVIRCGSGWVSARDYLNKLYFSNLPARVSMLHTADYIFGKRSQALGPPPLPSDTVSIQPLFHPFLRLPTELQEMILMTAAGLTRHYDLCTGGGLLRSPRSSTESPISLSTMFRISPLFTDTMLTYIYHRTTFHFGLTGTTNFLWQCGPDNRRHIRRLAFHFGHGGLLHCMRWLSPDALYELVEPPHQNYTQPGLPRFWRCQLRALVQEVHLLELTIDIKGVPESDVAMMVRIVVGAFGSVERVKIVETVGEETKVLGKEDERIQGLRGETWREMTKRYVDKYRMVWSSLHLKHGLMETSTEELDGLVDKEKEFFDS</sequence>
<dbReference type="OrthoDB" id="3796222at2759"/>
<name>A0A3M7MCB3_9PLEO</name>
<organism evidence="1 2">
    <name type="scientific">Pyrenophora seminiperda CCB06</name>
    <dbReference type="NCBI Taxonomy" id="1302712"/>
    <lineage>
        <taxon>Eukaryota</taxon>
        <taxon>Fungi</taxon>
        <taxon>Dikarya</taxon>
        <taxon>Ascomycota</taxon>
        <taxon>Pezizomycotina</taxon>
        <taxon>Dothideomycetes</taxon>
        <taxon>Pleosporomycetidae</taxon>
        <taxon>Pleosporales</taxon>
        <taxon>Pleosporineae</taxon>
        <taxon>Pleosporaceae</taxon>
        <taxon>Pyrenophora</taxon>
    </lineage>
</organism>
<evidence type="ECO:0008006" key="3">
    <source>
        <dbReference type="Google" id="ProtNLM"/>
    </source>
</evidence>